<keyword evidence="5" id="KW-0418">Kinase</keyword>
<dbReference type="CDD" id="cd00130">
    <property type="entry name" value="PAS"/>
    <property type="match status" value="1"/>
</dbReference>
<dbReference type="PROSITE" id="PS50921">
    <property type="entry name" value="ANTAR"/>
    <property type="match status" value="1"/>
</dbReference>
<dbReference type="Pfam" id="PF03861">
    <property type="entry name" value="ANTAR"/>
    <property type="match status" value="1"/>
</dbReference>
<dbReference type="InterPro" id="IPR000014">
    <property type="entry name" value="PAS"/>
</dbReference>
<evidence type="ECO:0000256" key="1">
    <source>
        <dbReference type="ARBA" id="ARBA00000085"/>
    </source>
</evidence>
<dbReference type="GO" id="GO:0004673">
    <property type="term" value="F:protein histidine kinase activity"/>
    <property type="evidence" value="ECO:0007669"/>
    <property type="project" value="UniProtKB-EC"/>
</dbReference>
<dbReference type="PROSITE" id="PS50112">
    <property type="entry name" value="PAS"/>
    <property type="match status" value="1"/>
</dbReference>
<dbReference type="EMBL" id="LR215973">
    <property type="protein sequence ID" value="VFA97926.1"/>
    <property type="molecule type" value="Genomic_DNA"/>
</dbReference>
<dbReference type="SUPFAM" id="SSF55785">
    <property type="entry name" value="PYP-like sensor domain (PAS domain)"/>
    <property type="match status" value="1"/>
</dbReference>
<dbReference type="InterPro" id="IPR005561">
    <property type="entry name" value="ANTAR"/>
</dbReference>
<dbReference type="EC" id="2.7.13.3" evidence="2"/>
<evidence type="ECO:0000256" key="3">
    <source>
        <dbReference type="ARBA" id="ARBA00022553"/>
    </source>
</evidence>
<dbReference type="SUPFAM" id="SSF52172">
    <property type="entry name" value="CheY-like"/>
    <property type="match status" value="1"/>
</dbReference>
<dbReference type="NCBIfam" id="TIGR00229">
    <property type="entry name" value="sensory_box"/>
    <property type="match status" value="1"/>
</dbReference>
<dbReference type="InterPro" id="IPR052162">
    <property type="entry name" value="Sensor_kinase/Photoreceptor"/>
</dbReference>
<protein>
    <recommendedName>
        <fullName evidence="2">histidine kinase</fullName>
        <ecNumber evidence="2">2.7.13.3</ecNumber>
    </recommendedName>
</protein>
<dbReference type="GO" id="GO:0003723">
    <property type="term" value="F:RNA binding"/>
    <property type="evidence" value="ECO:0007669"/>
    <property type="project" value="InterPro"/>
</dbReference>
<keyword evidence="3" id="KW-0597">Phosphoprotein</keyword>
<feature type="domain" description="PAS" evidence="6">
    <location>
        <begin position="15"/>
        <end position="60"/>
    </location>
</feature>
<dbReference type="PANTHER" id="PTHR43304:SF1">
    <property type="entry name" value="PAC DOMAIN-CONTAINING PROTEIN"/>
    <property type="match status" value="1"/>
</dbReference>
<evidence type="ECO:0000313" key="9">
    <source>
        <dbReference type="Proteomes" id="UP000290439"/>
    </source>
</evidence>
<sequence length="219" mass="24340">MGIVRLRFDDERWEWSDEAARLYGYEPGEVVPTTELLLSHKHPDDREGVARCIAQAIETGEPFSSRHRIVDTAGQQHHVIVVGEPLVAGDTVVGTTGYCVDVTGSFDVHRKEILDETVPDIVEARCVIEQAKGAVMLIYGLDAEEAFRVLRWRSQETNIKLRDFAAMLIAALPTVGEAPTQQRTRFDHLLLTVHRRLSNDGLARLDPSGSDGQPDEDSA</sequence>
<feature type="domain" description="ANTAR" evidence="7">
    <location>
        <begin position="108"/>
        <end position="169"/>
    </location>
</feature>
<dbReference type="Proteomes" id="UP000290439">
    <property type="component" value="Chromosome"/>
</dbReference>
<dbReference type="Pfam" id="PF08447">
    <property type="entry name" value="PAS_3"/>
    <property type="match status" value="1"/>
</dbReference>
<dbReference type="Gene3D" id="1.10.10.10">
    <property type="entry name" value="Winged helix-like DNA-binding domain superfamily/Winged helix DNA-binding domain"/>
    <property type="match status" value="1"/>
</dbReference>
<evidence type="ECO:0000259" key="7">
    <source>
        <dbReference type="PROSITE" id="PS50921"/>
    </source>
</evidence>
<accession>A0A4U8VWA7</accession>
<keyword evidence="4" id="KW-0808">Transferase</keyword>
<dbReference type="PANTHER" id="PTHR43304">
    <property type="entry name" value="PHYTOCHROME-LIKE PROTEIN CPH1"/>
    <property type="match status" value="1"/>
</dbReference>
<dbReference type="InterPro" id="IPR011006">
    <property type="entry name" value="CheY-like_superfamily"/>
</dbReference>
<dbReference type="InterPro" id="IPR035965">
    <property type="entry name" value="PAS-like_dom_sf"/>
</dbReference>
<evidence type="ECO:0000259" key="6">
    <source>
        <dbReference type="PROSITE" id="PS50112"/>
    </source>
</evidence>
<evidence type="ECO:0000256" key="4">
    <source>
        <dbReference type="ARBA" id="ARBA00022679"/>
    </source>
</evidence>
<dbReference type="AlphaFoldDB" id="A0A4U8VWA7"/>
<evidence type="ECO:0000256" key="5">
    <source>
        <dbReference type="ARBA" id="ARBA00022777"/>
    </source>
</evidence>
<name>A0A4U8VWA7_9NOCA</name>
<proteinExistence type="predicted"/>
<comment type="catalytic activity">
    <reaction evidence="1">
        <text>ATP + protein L-histidine = ADP + protein N-phospho-L-histidine.</text>
        <dbReference type="EC" id="2.7.13.3"/>
    </reaction>
</comment>
<reference evidence="8 9" key="1">
    <citation type="submission" date="2019-02" db="EMBL/GenBank/DDBJ databases">
        <authorList>
            <consortium name="Pathogen Informatics"/>
        </authorList>
    </citation>
    <scope>NUCLEOTIDE SEQUENCE [LARGE SCALE GENOMIC DNA]</scope>
    <source>
        <strain evidence="8 9">3012STDY6756504</strain>
    </source>
</reference>
<dbReference type="InterPro" id="IPR036388">
    <property type="entry name" value="WH-like_DNA-bd_sf"/>
</dbReference>
<organism evidence="8 9">
    <name type="scientific">Nocardia cyriacigeorgica</name>
    <dbReference type="NCBI Taxonomy" id="135487"/>
    <lineage>
        <taxon>Bacteria</taxon>
        <taxon>Bacillati</taxon>
        <taxon>Actinomycetota</taxon>
        <taxon>Actinomycetes</taxon>
        <taxon>Mycobacteriales</taxon>
        <taxon>Nocardiaceae</taxon>
        <taxon>Nocardia</taxon>
    </lineage>
</organism>
<gene>
    <name evidence="8" type="ORF">NCTC10797_01691</name>
</gene>
<dbReference type="Gene3D" id="3.30.450.20">
    <property type="entry name" value="PAS domain"/>
    <property type="match status" value="1"/>
</dbReference>
<evidence type="ECO:0000256" key="2">
    <source>
        <dbReference type="ARBA" id="ARBA00012438"/>
    </source>
</evidence>
<evidence type="ECO:0000313" key="8">
    <source>
        <dbReference type="EMBL" id="VFA97926.1"/>
    </source>
</evidence>
<dbReference type="InterPro" id="IPR013655">
    <property type="entry name" value="PAS_fold_3"/>
</dbReference>
<dbReference type="SMART" id="SM01012">
    <property type="entry name" value="ANTAR"/>
    <property type="match status" value="1"/>
</dbReference>